<sequence length="297" mass="33769">MSQVTVETVVTEVWGRCVQITNEHYKLIASLEFGPRILHFGLKDGSNVLMVDEHQAIRNESKEMDVFGKGAWKLYGGHRLWTSPEELPRTYYPDHDDVIMETIADGVILRAPIENWTNVQKEIKIVMIDDKVHVNHGVRNQGAWPIELAAWALSVMKPGGEAIIPHVRRETGLLPNRTISLWPYCNMADSRVTWGDKYITVKQCTDAEGAFKLGTNNEEGWAGYYVDGVLFRKQHHHDVCAAYPDNNSSLEVYSCTEFLELETLGPLVTLKRGEETRHHEVWELIPIANMQSYLAAL</sequence>
<proteinExistence type="predicted"/>
<gene>
    <name evidence="1" type="ORF">E0485_20985</name>
</gene>
<dbReference type="EMBL" id="SKFG01000031">
    <property type="protein sequence ID" value="TCZ73583.1"/>
    <property type="molecule type" value="Genomic_DNA"/>
</dbReference>
<dbReference type="OrthoDB" id="5914937at2"/>
<evidence type="ECO:0000313" key="2">
    <source>
        <dbReference type="Proteomes" id="UP000295418"/>
    </source>
</evidence>
<organism evidence="1 2">
    <name type="scientific">Paenibacillus albiflavus</name>
    <dbReference type="NCBI Taxonomy" id="2545760"/>
    <lineage>
        <taxon>Bacteria</taxon>
        <taxon>Bacillati</taxon>
        <taxon>Bacillota</taxon>
        <taxon>Bacilli</taxon>
        <taxon>Bacillales</taxon>
        <taxon>Paenibacillaceae</taxon>
        <taxon>Paenibacillus</taxon>
    </lineage>
</organism>
<dbReference type="Proteomes" id="UP000295418">
    <property type="component" value="Unassembled WGS sequence"/>
</dbReference>
<reference evidence="1 2" key="1">
    <citation type="submission" date="2019-03" db="EMBL/GenBank/DDBJ databases">
        <authorList>
            <person name="Kim M.K.M."/>
        </authorList>
    </citation>
    <scope>NUCLEOTIDE SEQUENCE [LARGE SCALE GENOMIC DNA]</scope>
    <source>
        <strain evidence="1 2">18JY21-1</strain>
    </source>
</reference>
<keyword evidence="2" id="KW-1185">Reference proteome</keyword>
<dbReference type="AlphaFoldDB" id="A0A4R4E421"/>
<dbReference type="RefSeq" id="WP_132420030.1">
    <property type="nucleotide sequence ID" value="NZ_SKFG01000031.1"/>
</dbReference>
<evidence type="ECO:0000313" key="1">
    <source>
        <dbReference type="EMBL" id="TCZ73583.1"/>
    </source>
</evidence>
<protein>
    <submittedName>
        <fullName evidence="1">Uncharacterized protein</fullName>
    </submittedName>
</protein>
<name>A0A4R4E421_9BACL</name>
<comment type="caution">
    <text evidence="1">The sequence shown here is derived from an EMBL/GenBank/DDBJ whole genome shotgun (WGS) entry which is preliminary data.</text>
</comment>
<accession>A0A4R4E421</accession>